<organism evidence="1">
    <name type="scientific">uncultured Paludibacter sp</name>
    <dbReference type="NCBI Taxonomy" id="497635"/>
    <lineage>
        <taxon>Bacteria</taxon>
        <taxon>Pseudomonadati</taxon>
        <taxon>Bacteroidota</taxon>
        <taxon>Bacteroidia</taxon>
        <taxon>Bacteroidales</taxon>
        <taxon>Paludibacteraceae</taxon>
        <taxon>Paludibacter</taxon>
        <taxon>environmental samples</taxon>
    </lineage>
</organism>
<dbReference type="EMBL" id="UPXZ01000024">
    <property type="protein sequence ID" value="VBB44996.1"/>
    <property type="molecule type" value="Genomic_DNA"/>
</dbReference>
<proteinExistence type="predicted"/>
<protein>
    <submittedName>
        <fullName evidence="1">Uncharacterized protein</fullName>
    </submittedName>
</protein>
<gene>
    <name evidence="1" type="ORF">TRIP_D300020</name>
</gene>
<dbReference type="AlphaFoldDB" id="A0A653AA95"/>
<evidence type="ECO:0000313" key="1">
    <source>
        <dbReference type="EMBL" id="VBB44996.1"/>
    </source>
</evidence>
<accession>A0A653AA95</accession>
<reference evidence="1" key="1">
    <citation type="submission" date="2018-07" db="EMBL/GenBank/DDBJ databases">
        <authorList>
            <consortium name="Genoscope - CEA"/>
            <person name="William W."/>
        </authorList>
    </citation>
    <scope>NUCLEOTIDE SEQUENCE</scope>
    <source>
        <strain evidence="1">IK1</strain>
    </source>
</reference>
<name>A0A653AA95_9BACT</name>
<sequence length="53" mass="6554">MFFHFLKILKVLCDTKLNQYFRFDNYFGFFNKNGFYIKKSEPEIQVLILFFTV</sequence>